<dbReference type="GO" id="GO:0009897">
    <property type="term" value="C:external side of plasma membrane"/>
    <property type="evidence" value="ECO:0007669"/>
    <property type="project" value="TreeGrafter"/>
</dbReference>
<evidence type="ECO:0000256" key="2">
    <source>
        <dbReference type="ARBA" id="ARBA00022729"/>
    </source>
</evidence>
<dbReference type="GO" id="GO:0005102">
    <property type="term" value="F:signaling receptor binding"/>
    <property type="evidence" value="ECO:0007669"/>
    <property type="project" value="TreeGrafter"/>
</dbReference>
<evidence type="ECO:0000256" key="8">
    <source>
        <dbReference type="SAM" id="SignalP"/>
    </source>
</evidence>
<feature type="region of interest" description="Disordered" evidence="7">
    <location>
        <begin position="148"/>
        <end position="188"/>
    </location>
</feature>
<feature type="compositionally biased region" description="Polar residues" evidence="7">
    <location>
        <begin position="165"/>
        <end position="176"/>
    </location>
</feature>
<evidence type="ECO:0000256" key="5">
    <source>
        <dbReference type="ARBA" id="ARBA00023180"/>
    </source>
</evidence>
<protein>
    <recommendedName>
        <fullName evidence="9">Ig-like domain-containing protein</fullName>
    </recommendedName>
</protein>
<dbReference type="GO" id="GO:0050852">
    <property type="term" value="P:T cell receptor signaling pathway"/>
    <property type="evidence" value="ECO:0007669"/>
    <property type="project" value="TreeGrafter"/>
</dbReference>
<name>A0A672Z9V9_9TELE</name>
<dbReference type="GO" id="GO:0050863">
    <property type="term" value="P:regulation of T cell activation"/>
    <property type="evidence" value="ECO:0007669"/>
    <property type="project" value="UniProtKB-ARBA"/>
</dbReference>
<dbReference type="GO" id="GO:1903037">
    <property type="term" value="P:regulation of leukocyte cell-cell adhesion"/>
    <property type="evidence" value="ECO:0007669"/>
    <property type="project" value="UniProtKB-ARBA"/>
</dbReference>
<keyword evidence="3" id="KW-0472">Membrane</keyword>
<keyword evidence="5" id="KW-0325">Glycoprotein</keyword>
<reference evidence="10" key="1">
    <citation type="submission" date="2019-06" db="EMBL/GenBank/DDBJ databases">
        <authorList>
            <consortium name="Wellcome Sanger Institute Data Sharing"/>
        </authorList>
    </citation>
    <scope>NUCLEOTIDE SEQUENCE [LARGE SCALE GENOMIC DNA]</scope>
</reference>
<dbReference type="GO" id="GO:0001817">
    <property type="term" value="P:regulation of cytokine production"/>
    <property type="evidence" value="ECO:0007669"/>
    <property type="project" value="TreeGrafter"/>
</dbReference>
<dbReference type="Gene3D" id="2.60.40.10">
    <property type="entry name" value="Immunoglobulins"/>
    <property type="match status" value="1"/>
</dbReference>
<evidence type="ECO:0000256" key="1">
    <source>
        <dbReference type="ARBA" id="ARBA00004370"/>
    </source>
</evidence>
<dbReference type="InterPro" id="IPR007110">
    <property type="entry name" value="Ig-like_dom"/>
</dbReference>
<evidence type="ECO:0000259" key="9">
    <source>
        <dbReference type="PROSITE" id="PS50835"/>
    </source>
</evidence>
<dbReference type="InterPro" id="IPR013783">
    <property type="entry name" value="Ig-like_fold"/>
</dbReference>
<dbReference type="InterPro" id="IPR036179">
    <property type="entry name" value="Ig-like_dom_sf"/>
</dbReference>
<dbReference type="PANTHER" id="PTHR24100">
    <property type="entry name" value="BUTYROPHILIN"/>
    <property type="match status" value="1"/>
</dbReference>
<dbReference type="SMART" id="SM00406">
    <property type="entry name" value="IGv"/>
    <property type="match status" value="1"/>
</dbReference>
<organism evidence="10 11">
    <name type="scientific">Sphaeramia orbicularis</name>
    <name type="common">orbiculate cardinalfish</name>
    <dbReference type="NCBI Taxonomy" id="375764"/>
    <lineage>
        <taxon>Eukaryota</taxon>
        <taxon>Metazoa</taxon>
        <taxon>Chordata</taxon>
        <taxon>Craniata</taxon>
        <taxon>Vertebrata</taxon>
        <taxon>Euteleostomi</taxon>
        <taxon>Actinopterygii</taxon>
        <taxon>Neopterygii</taxon>
        <taxon>Teleostei</taxon>
        <taxon>Neoteleostei</taxon>
        <taxon>Acanthomorphata</taxon>
        <taxon>Gobiaria</taxon>
        <taxon>Kurtiformes</taxon>
        <taxon>Apogonoidei</taxon>
        <taxon>Apogonidae</taxon>
        <taxon>Apogoninae</taxon>
        <taxon>Sphaeramia</taxon>
    </lineage>
</organism>
<reference evidence="10" key="3">
    <citation type="submission" date="2025-09" db="UniProtKB">
        <authorList>
            <consortium name="Ensembl"/>
        </authorList>
    </citation>
    <scope>IDENTIFICATION</scope>
</reference>
<evidence type="ECO:0000313" key="11">
    <source>
        <dbReference type="Proteomes" id="UP000472271"/>
    </source>
</evidence>
<evidence type="ECO:0000256" key="7">
    <source>
        <dbReference type="SAM" id="MobiDB-lite"/>
    </source>
</evidence>
<feature type="chain" id="PRO_5025395233" description="Ig-like domain-containing protein" evidence="8">
    <location>
        <begin position="22"/>
        <end position="259"/>
    </location>
</feature>
<sequence>VRSNAMKYVSLFSLYHCSALAQSQPITAVMGDDITLPCHVTPVQDVSEQMVEWSKLRTEPRFVHVRRSGEDRLVDQNPEFSRRTSMSLGGLTRGDVSLTLSRVRLSDEGTYRCFIPSLKMDTTVQLDTWSLLDLQTQSEVLMTSILSASPVESTRTGPTRPGRPSSRSQVGTTTALNRPEGPRSGSRSTASLFKGAGDFCDQFFLRSVHPQSYPQYHESVRLSVIPQLNLLHYCEQFLSSIHQKLTMCFTNRLRRELGI</sequence>
<dbReference type="AlphaFoldDB" id="A0A672Z9V9"/>
<evidence type="ECO:0000313" key="10">
    <source>
        <dbReference type="Ensembl" id="ENSSORP00005014131.1"/>
    </source>
</evidence>
<dbReference type="Proteomes" id="UP000472271">
    <property type="component" value="Chromosome 11"/>
</dbReference>
<proteinExistence type="predicted"/>
<reference evidence="10" key="2">
    <citation type="submission" date="2025-08" db="UniProtKB">
        <authorList>
            <consortium name="Ensembl"/>
        </authorList>
    </citation>
    <scope>IDENTIFICATION</scope>
</reference>
<evidence type="ECO:0000256" key="3">
    <source>
        <dbReference type="ARBA" id="ARBA00023136"/>
    </source>
</evidence>
<dbReference type="Ensembl" id="ENSSORT00005014554.1">
    <property type="protein sequence ID" value="ENSSORP00005014131.1"/>
    <property type="gene ID" value="ENSSORG00005007176.1"/>
</dbReference>
<comment type="subcellular location">
    <subcellularLocation>
        <location evidence="1">Membrane</location>
    </subcellularLocation>
</comment>
<keyword evidence="11" id="KW-1185">Reference proteome</keyword>
<dbReference type="FunFam" id="2.60.40.10:FF:000142">
    <property type="entry name" value="V-set domain-containing T-cell activation inhibitor 1"/>
    <property type="match status" value="1"/>
</dbReference>
<dbReference type="PROSITE" id="PS50835">
    <property type="entry name" value="IG_LIKE"/>
    <property type="match status" value="1"/>
</dbReference>
<accession>A0A672Z9V9</accession>
<dbReference type="SUPFAM" id="SSF48726">
    <property type="entry name" value="Immunoglobulin"/>
    <property type="match status" value="1"/>
</dbReference>
<evidence type="ECO:0000256" key="6">
    <source>
        <dbReference type="ARBA" id="ARBA00023319"/>
    </source>
</evidence>
<feature type="domain" description="Ig-like" evidence="9">
    <location>
        <begin position="31"/>
        <end position="125"/>
    </location>
</feature>
<keyword evidence="4" id="KW-1015">Disulfide bond</keyword>
<dbReference type="InterPro" id="IPR050504">
    <property type="entry name" value="IgSF_BTN/MOG"/>
</dbReference>
<keyword evidence="6" id="KW-0393">Immunoglobulin domain</keyword>
<feature type="compositionally biased region" description="Polar residues" evidence="7">
    <location>
        <begin position="148"/>
        <end position="157"/>
    </location>
</feature>
<evidence type="ECO:0000256" key="4">
    <source>
        <dbReference type="ARBA" id="ARBA00023157"/>
    </source>
</evidence>
<feature type="signal peptide" evidence="8">
    <location>
        <begin position="1"/>
        <end position="21"/>
    </location>
</feature>
<dbReference type="InterPro" id="IPR003599">
    <property type="entry name" value="Ig_sub"/>
</dbReference>
<dbReference type="InterPro" id="IPR013106">
    <property type="entry name" value="Ig_V-set"/>
</dbReference>
<dbReference type="Pfam" id="PF07686">
    <property type="entry name" value="V-set"/>
    <property type="match status" value="1"/>
</dbReference>
<keyword evidence="2 8" id="KW-0732">Signal</keyword>
<dbReference type="PANTHER" id="PTHR24100:SF151">
    <property type="entry name" value="ICOS LIGAND"/>
    <property type="match status" value="1"/>
</dbReference>
<dbReference type="SMART" id="SM00409">
    <property type="entry name" value="IG"/>
    <property type="match status" value="1"/>
</dbReference>